<dbReference type="Pfam" id="PF11324">
    <property type="entry name" value="DUF3126"/>
    <property type="match status" value="1"/>
</dbReference>
<dbReference type="AlphaFoldDB" id="A0A5B8LTK7"/>
<sequence>MNHPEIIKLQKFLQLKFNNKNIDVRPRAKLNDSVEVFIGDESIGLIHVDDEDGDISYIFNMSILDIDLDEVS</sequence>
<proteinExistence type="predicted"/>
<evidence type="ECO:0000313" key="1">
    <source>
        <dbReference type="EMBL" id="QDZ10610.1"/>
    </source>
</evidence>
<accession>A0A5B8LTK7</accession>
<gene>
    <name evidence="1" type="ORF">FPZ08_07510</name>
</gene>
<dbReference type="OrthoDB" id="7632283at2"/>
<evidence type="ECO:0000313" key="2">
    <source>
        <dbReference type="Proteomes" id="UP000315364"/>
    </source>
</evidence>
<dbReference type="KEGG" id="dea:FPZ08_07510"/>
<name>A0A5B8LTK7_9HYPH</name>
<organism evidence="1 2">
    <name type="scientific">Devosia ginsengisoli</name>
    <dbReference type="NCBI Taxonomy" id="400770"/>
    <lineage>
        <taxon>Bacteria</taxon>
        <taxon>Pseudomonadati</taxon>
        <taxon>Pseudomonadota</taxon>
        <taxon>Alphaproteobacteria</taxon>
        <taxon>Hyphomicrobiales</taxon>
        <taxon>Devosiaceae</taxon>
        <taxon>Devosia</taxon>
    </lineage>
</organism>
<reference evidence="1 2" key="1">
    <citation type="submission" date="2019-07" db="EMBL/GenBank/DDBJ databases">
        <title>Full genome sequence of Devosia sp. Gsoil 520.</title>
        <authorList>
            <person name="Im W.-T."/>
        </authorList>
    </citation>
    <scope>NUCLEOTIDE SEQUENCE [LARGE SCALE GENOMIC DNA]</scope>
    <source>
        <strain evidence="1 2">Gsoil 520</strain>
    </source>
</reference>
<dbReference type="RefSeq" id="WP_146289396.1">
    <property type="nucleotide sequence ID" value="NZ_CP042304.1"/>
</dbReference>
<keyword evidence="2" id="KW-1185">Reference proteome</keyword>
<dbReference type="Proteomes" id="UP000315364">
    <property type="component" value="Chromosome"/>
</dbReference>
<protein>
    <submittedName>
        <fullName evidence="1">DUF3126 family protein</fullName>
    </submittedName>
</protein>
<dbReference type="EMBL" id="CP042304">
    <property type="protein sequence ID" value="QDZ10610.1"/>
    <property type="molecule type" value="Genomic_DNA"/>
</dbReference>
<dbReference type="InterPro" id="IPR021473">
    <property type="entry name" value="DUF3126"/>
</dbReference>